<evidence type="ECO:0000313" key="11">
    <source>
        <dbReference type="Proteomes" id="UP001180453"/>
    </source>
</evidence>
<dbReference type="InterPro" id="IPR003838">
    <property type="entry name" value="ABC3_permease_C"/>
</dbReference>
<keyword evidence="2" id="KW-1003">Cell membrane</keyword>
<feature type="transmembrane region" description="Helical" evidence="7">
    <location>
        <begin position="736"/>
        <end position="761"/>
    </location>
</feature>
<keyword evidence="11" id="KW-1185">Reference proteome</keyword>
<evidence type="ECO:0000256" key="3">
    <source>
        <dbReference type="ARBA" id="ARBA00022692"/>
    </source>
</evidence>
<feature type="transmembrane region" description="Helical" evidence="7">
    <location>
        <begin position="429"/>
        <end position="446"/>
    </location>
</feature>
<feature type="transmembrane region" description="Helical" evidence="7">
    <location>
        <begin position="693"/>
        <end position="716"/>
    </location>
</feature>
<dbReference type="RefSeq" id="WP_310269286.1">
    <property type="nucleotide sequence ID" value="NZ_JAVDXU010000003.1"/>
</dbReference>
<comment type="similarity">
    <text evidence="6">Belongs to the ABC-4 integral membrane protein family.</text>
</comment>
<keyword evidence="5 7" id="KW-0472">Membrane</keyword>
<proteinExistence type="inferred from homology"/>
<evidence type="ECO:0000259" key="8">
    <source>
        <dbReference type="Pfam" id="PF02687"/>
    </source>
</evidence>
<dbReference type="InterPro" id="IPR050250">
    <property type="entry name" value="Macrolide_Exporter_MacB"/>
</dbReference>
<gene>
    <name evidence="10" type="ORF">J2X20_004331</name>
</gene>
<feature type="transmembrane region" description="Helical" evidence="7">
    <location>
        <begin position="20"/>
        <end position="42"/>
    </location>
</feature>
<dbReference type="Pfam" id="PF12704">
    <property type="entry name" value="MacB_PCD"/>
    <property type="match status" value="1"/>
</dbReference>
<organism evidence="10 11">
    <name type="scientific">Roseateles saccharophilus</name>
    <name type="common">Pseudomonas saccharophila</name>
    <dbReference type="NCBI Taxonomy" id="304"/>
    <lineage>
        <taxon>Bacteria</taxon>
        <taxon>Pseudomonadati</taxon>
        <taxon>Pseudomonadota</taxon>
        <taxon>Betaproteobacteria</taxon>
        <taxon>Burkholderiales</taxon>
        <taxon>Sphaerotilaceae</taxon>
        <taxon>Roseateles</taxon>
    </lineage>
</organism>
<dbReference type="Pfam" id="PF02687">
    <property type="entry name" value="FtsX"/>
    <property type="match status" value="2"/>
</dbReference>
<dbReference type="InterPro" id="IPR025857">
    <property type="entry name" value="MacB_PCD"/>
</dbReference>
<comment type="caution">
    <text evidence="10">The sequence shown here is derived from an EMBL/GenBank/DDBJ whole genome shotgun (WGS) entry which is preliminary data.</text>
</comment>
<reference evidence="10 11" key="1">
    <citation type="submission" date="2023-07" db="EMBL/GenBank/DDBJ databases">
        <title>Sorghum-associated microbial communities from plants grown in Nebraska, USA.</title>
        <authorList>
            <person name="Schachtman D."/>
        </authorList>
    </citation>
    <scope>NUCLEOTIDE SEQUENCE [LARGE SCALE GENOMIC DNA]</scope>
    <source>
        <strain evidence="10 11">BE314</strain>
    </source>
</reference>
<feature type="domain" description="ABC3 transporter permease C-terminal" evidence="8">
    <location>
        <begin position="257"/>
        <end position="375"/>
    </location>
</feature>
<keyword evidence="3 7" id="KW-0812">Transmembrane</keyword>
<protein>
    <submittedName>
        <fullName evidence="10">ABC transport system permease protein</fullName>
    </submittedName>
</protein>
<name>A0ABU1YSF8_ROSSA</name>
<evidence type="ECO:0000256" key="5">
    <source>
        <dbReference type="ARBA" id="ARBA00023136"/>
    </source>
</evidence>
<accession>A0ABU1YSF8</accession>
<dbReference type="PANTHER" id="PTHR30572">
    <property type="entry name" value="MEMBRANE COMPONENT OF TRANSPORTER-RELATED"/>
    <property type="match status" value="1"/>
</dbReference>
<feature type="domain" description="MacB-like periplasmic core" evidence="9">
    <location>
        <begin position="430"/>
        <end position="613"/>
    </location>
</feature>
<feature type="transmembrane region" description="Helical" evidence="7">
    <location>
        <begin position="648"/>
        <end position="673"/>
    </location>
</feature>
<evidence type="ECO:0000256" key="4">
    <source>
        <dbReference type="ARBA" id="ARBA00022989"/>
    </source>
</evidence>
<dbReference type="EMBL" id="JAVDXU010000003">
    <property type="protein sequence ID" value="MDR7271663.1"/>
    <property type="molecule type" value="Genomic_DNA"/>
</dbReference>
<keyword evidence="4 7" id="KW-1133">Transmembrane helix</keyword>
<evidence type="ECO:0000313" key="10">
    <source>
        <dbReference type="EMBL" id="MDR7271663.1"/>
    </source>
</evidence>
<evidence type="ECO:0000256" key="1">
    <source>
        <dbReference type="ARBA" id="ARBA00004651"/>
    </source>
</evidence>
<dbReference type="PANTHER" id="PTHR30572:SF4">
    <property type="entry name" value="ABC TRANSPORTER PERMEASE YTRF"/>
    <property type="match status" value="1"/>
</dbReference>
<evidence type="ECO:0000256" key="2">
    <source>
        <dbReference type="ARBA" id="ARBA00022475"/>
    </source>
</evidence>
<feature type="transmembrane region" description="Helical" evidence="7">
    <location>
        <begin position="343"/>
        <end position="367"/>
    </location>
</feature>
<feature type="transmembrane region" description="Helical" evidence="7">
    <location>
        <begin position="300"/>
        <end position="323"/>
    </location>
</feature>
<feature type="transmembrane region" description="Helical" evidence="7">
    <location>
        <begin position="257"/>
        <end position="279"/>
    </location>
</feature>
<feature type="domain" description="ABC3 transporter permease C-terminal" evidence="8">
    <location>
        <begin position="652"/>
        <end position="770"/>
    </location>
</feature>
<sequence>MLRALKTWRDLWQHRARSVLVVLAVALGLMAAGTILNAWALVERATDLGYRTSLPVSATLVLDRADAHALTIAKAQPDIAAARLRRSVMAAVQANGRSRNAVVMALDDFQRADIGRLQLDTSPLEDGLWIERSSLDFSGASVGEPVSLKLAGGQTQSVDLRGLVRDVSQAPGWMENLVYLYGSEAALTRLGAPPGFNELQVRVRDEHPTRAEVRRSVDALKDKLSAAGYTVRNVDVPEPGQHIHAAQMDSLLMTQGAFGLLALLACGFLVVNLVSAMLAGQTREIAVMKVLGGSPRQIGAMVLAQAGALGLLASAIALPAALWLGRLYGGLKAELLNFPLDGIATPVWAVALQLAVGLALPLAAAALPVRAALSRPVGEALRDIGITREGQALSLQRGAFAARLVPLLGGWARPLLLSVGNAFRRRQRMLLTVLALAIGGAVYLGAANLRSAVRGSVDDLFVAQRYQVQIRVGAPTPAAKLEALAADVPGVAAAEAWRGLRTQLGSEPLTLLGVSGRLLSPRLIEGRWFGVDGELVVSRLLQRQQPALTVGSKHRIADHDWTIVGLVDAGPQAMAYTSRATLDVLAGNDLATSLVLRLDRPGSPIALLDAVQQLREAFSEAGIAIAASQSQAENRRVVEDHLLMVVDFLGAMGIVMIAVGAMGLASTMGLAVLERRREIGVLRAIGARNGAILALIQVEGLTLVALAWLASLPLALPLSALLEAAFGRIMFSVPWRLVPSVATALGWLGLMALISLIACALPARRALRIPAAQALAYN</sequence>
<dbReference type="Proteomes" id="UP001180453">
    <property type="component" value="Unassembled WGS sequence"/>
</dbReference>
<comment type="subcellular location">
    <subcellularLocation>
        <location evidence="1">Cell membrane</location>
        <topology evidence="1">Multi-pass membrane protein</topology>
    </subcellularLocation>
</comment>
<evidence type="ECO:0000256" key="6">
    <source>
        <dbReference type="ARBA" id="ARBA00038076"/>
    </source>
</evidence>
<evidence type="ECO:0000259" key="9">
    <source>
        <dbReference type="Pfam" id="PF12704"/>
    </source>
</evidence>
<evidence type="ECO:0000256" key="7">
    <source>
        <dbReference type="SAM" id="Phobius"/>
    </source>
</evidence>